<dbReference type="InterPro" id="IPR011989">
    <property type="entry name" value="ARM-like"/>
</dbReference>
<comment type="similarity">
    <text evidence="1">Belongs to the RIPOR family.</text>
</comment>
<dbReference type="GeneTree" id="ENSGT00940000153717"/>
<dbReference type="Ensembl" id="ENSOKIT00005003620.1">
    <property type="protein sequence ID" value="ENSOKIP00005003450.1"/>
    <property type="gene ID" value="ENSOKIG00005001376.1"/>
</dbReference>
<dbReference type="Pfam" id="PF15903">
    <property type="entry name" value="PL48"/>
    <property type="match status" value="2"/>
</dbReference>
<dbReference type="PANTHER" id="PTHR15829:SF1">
    <property type="entry name" value="RHO FAMILY-INTERACTING CELL POLARIZATION REGULATOR 1"/>
    <property type="match status" value="1"/>
</dbReference>
<feature type="region of interest" description="Disordered" evidence="2">
    <location>
        <begin position="490"/>
        <end position="513"/>
    </location>
</feature>
<dbReference type="InterPro" id="IPR026136">
    <property type="entry name" value="RIPOR3"/>
</dbReference>
<feature type="compositionally biased region" description="Polar residues" evidence="2">
    <location>
        <begin position="696"/>
        <end position="713"/>
    </location>
</feature>
<evidence type="ECO:0000256" key="1">
    <source>
        <dbReference type="ARBA" id="ARBA00005744"/>
    </source>
</evidence>
<proteinExistence type="inferred from homology"/>
<feature type="region of interest" description="Disordered" evidence="2">
    <location>
        <begin position="392"/>
        <end position="423"/>
    </location>
</feature>
<reference evidence="4" key="1">
    <citation type="submission" date="2025-08" db="UniProtKB">
        <authorList>
            <consortium name="Ensembl"/>
        </authorList>
    </citation>
    <scope>IDENTIFICATION</scope>
</reference>
<feature type="region of interest" description="Disordered" evidence="2">
    <location>
        <begin position="540"/>
        <end position="599"/>
    </location>
</feature>
<dbReference type="InterPro" id="IPR031780">
    <property type="entry name" value="FAM65_N"/>
</dbReference>
<feature type="domain" description="FAM65 N-terminal" evidence="3">
    <location>
        <begin position="31"/>
        <end position="162"/>
    </location>
</feature>
<reference evidence="4" key="2">
    <citation type="submission" date="2025-09" db="UniProtKB">
        <authorList>
            <consortium name="Ensembl"/>
        </authorList>
    </citation>
    <scope>IDENTIFICATION</scope>
</reference>
<dbReference type="Proteomes" id="UP000694557">
    <property type="component" value="Unassembled WGS sequence"/>
</dbReference>
<evidence type="ECO:0000313" key="5">
    <source>
        <dbReference type="Proteomes" id="UP000694557"/>
    </source>
</evidence>
<dbReference type="InterPro" id="IPR016024">
    <property type="entry name" value="ARM-type_fold"/>
</dbReference>
<feature type="compositionally biased region" description="Polar residues" evidence="2">
    <location>
        <begin position="580"/>
        <end position="597"/>
    </location>
</feature>
<evidence type="ECO:0000256" key="2">
    <source>
        <dbReference type="SAM" id="MobiDB-lite"/>
    </source>
</evidence>
<accession>A0A8C7CFN9</accession>
<dbReference type="Gene3D" id="1.25.10.10">
    <property type="entry name" value="Leucine-rich Repeat Variant"/>
    <property type="match status" value="1"/>
</dbReference>
<protein>
    <submittedName>
        <fullName evidence="4">RHO family interacting cell polarization regulator 1</fullName>
    </submittedName>
</protein>
<sequence length="1212" mass="133964">MYSGYGGSPSRAVSTMSLSVRTSRRVISRSITRSQSFAGVNSYDKPYRNLSVFSTPRVTRKPSRASRMFTLSAKSPPPKVPQPERLDEVYEALKRGLQSYLQVHQIELDSLSRQMRESKRNSRLGFLYELDKQVKVVERFMRRLEFHLSKQSALLSASAMQRIWWLPLCSVSQSAPRGNTLALIITSQWRSIGKMAMLDICRPVLLNMIDELYEAYCMQHRLRDGANKMVKAYTVSQGSREARESLSEANKGYKEYTENMCMLESELENQLGEFHVKMKGLAGFARLCAGDTYEIFMKYGRQRWKLRGRMEINGKQVWDSEDMVFLPLITEFLSIKVTELKSLANHVVVGNVSCETKDLFAALPRTVAVDINDLGTIKLSLEVTWNPFDKDDQASTASTVNKPPTVNKRFSTYNQSPPDTPSLREQAFYTAPRSLSRSMMSPKHRWSLLDVFRDTLAERLSQSCSCSDVSSVHLGSANMQTDNMLRRQEEMENGTAWSNSSESSDDSSSPQLSLGLRHANKNLVQLEVHAAAPSIEISFAPRDSATSTPTRLAKPEDVQKEEPDTGAAGKEEDSGKQAVPNGQTRYSRSLSHISENSADGVLMDRSTCESVEPSEATSLQSGISINDIEMEMPARAESAPVPAETVVVGEPSEPLAPATVTVEESRPESRYSAGSIESDTGLEVVSGAVSAVEPELQSSAPTRTDAVSQQGTSLDLRADSQAQTQSTEEISYTAHRAVVEEAEKPGPVVEANPTEGEKQQAVDSEVEEALSAVIASLDDYRGQFPELQVLEQELRLLEETLTGHTCSCSSSVQSLAVETALGSFDFLNTSDLEDEEEDGEKRSVTDGEHHSAPGRPPEESAGEDECCEERCWESHSSGPVSTGCQALDHTLLVHLKNCSAQLLRLGTFGPLRCGEMYALDRLLREARVLELIRRVAKETPGGATQPDEVVPQLEQCQGATLLWQQCTDDGSVYSTSTDAFLTTLAAAYTNRLPERGVSLADTVFLRLVERILERRLPKRGGVVARDMLTLFQFWSYLEAEGVSDLDTHIIELAEEVWLVQSLQSGDQEVLVKALKRPPESSLKREGLHAVSLLLRDPRGKVSASASSLLRSLADQPRHRERALVSCLELLENESVETRVCGCKALACLKAKESIDQLVYLCRSDKEDVRDAAKQALLVLGEEGKLAHRHVEISLQEGVPRLFSPGSMASTAF</sequence>
<feature type="region of interest" description="Disordered" evidence="2">
    <location>
        <begin position="693"/>
        <end position="728"/>
    </location>
</feature>
<feature type="compositionally biased region" description="Basic and acidic residues" evidence="2">
    <location>
        <begin position="839"/>
        <end position="851"/>
    </location>
</feature>
<organism evidence="4 5">
    <name type="scientific">Oncorhynchus kisutch</name>
    <name type="common">Coho salmon</name>
    <name type="synonym">Salmo kisutch</name>
    <dbReference type="NCBI Taxonomy" id="8019"/>
    <lineage>
        <taxon>Eukaryota</taxon>
        <taxon>Metazoa</taxon>
        <taxon>Chordata</taxon>
        <taxon>Craniata</taxon>
        <taxon>Vertebrata</taxon>
        <taxon>Euteleostomi</taxon>
        <taxon>Actinopterygii</taxon>
        <taxon>Neopterygii</taxon>
        <taxon>Teleostei</taxon>
        <taxon>Protacanthopterygii</taxon>
        <taxon>Salmoniformes</taxon>
        <taxon>Salmonidae</taxon>
        <taxon>Salmoninae</taxon>
        <taxon>Oncorhynchus</taxon>
    </lineage>
</organism>
<feature type="compositionally biased region" description="Basic and acidic residues" evidence="2">
    <location>
        <begin position="553"/>
        <end position="575"/>
    </location>
</feature>
<feature type="compositionally biased region" description="Low complexity" evidence="2">
    <location>
        <begin position="498"/>
        <end position="509"/>
    </location>
</feature>
<keyword evidence="5" id="KW-1185">Reference proteome</keyword>
<gene>
    <name evidence="4" type="primary">RIPOR1</name>
    <name evidence="4" type="synonym">LOC109889329</name>
</gene>
<dbReference type="AlphaFoldDB" id="A0A8C7CFN9"/>
<dbReference type="SUPFAM" id="SSF48371">
    <property type="entry name" value="ARM repeat"/>
    <property type="match status" value="1"/>
</dbReference>
<feature type="compositionally biased region" description="Polar residues" evidence="2">
    <location>
        <begin position="394"/>
        <end position="417"/>
    </location>
</feature>
<name>A0A8C7CFN9_ONCKI</name>
<dbReference type="PANTHER" id="PTHR15829">
    <property type="entry name" value="PROTEIN KINASE PKN/PRK1, EFFECTOR"/>
    <property type="match status" value="1"/>
</dbReference>
<feature type="region of interest" description="Disordered" evidence="2">
    <location>
        <begin position="828"/>
        <end position="863"/>
    </location>
</feature>
<feature type="region of interest" description="Disordered" evidence="2">
    <location>
        <begin position="648"/>
        <end position="678"/>
    </location>
</feature>
<evidence type="ECO:0000259" key="3">
    <source>
        <dbReference type="Pfam" id="PF15903"/>
    </source>
</evidence>
<feature type="domain" description="FAM65 N-terminal" evidence="3">
    <location>
        <begin position="207"/>
        <end position="431"/>
    </location>
</feature>
<evidence type="ECO:0000313" key="4">
    <source>
        <dbReference type="Ensembl" id="ENSOKIP00005003450.1"/>
    </source>
</evidence>